<name>A0A336LWD0_CULSO</name>
<accession>A0A336LWD0</accession>
<dbReference type="PANTHER" id="PTHR10900">
    <property type="entry name" value="PERIOSTIN-RELATED"/>
    <property type="match status" value="1"/>
</dbReference>
<dbReference type="InterPro" id="IPR050904">
    <property type="entry name" value="Adhesion/Biosynth-related"/>
</dbReference>
<organism evidence="3">
    <name type="scientific">Culicoides sonorensis</name>
    <name type="common">Biting midge</name>
    <dbReference type="NCBI Taxonomy" id="179676"/>
    <lineage>
        <taxon>Eukaryota</taxon>
        <taxon>Metazoa</taxon>
        <taxon>Ecdysozoa</taxon>
        <taxon>Arthropoda</taxon>
        <taxon>Hexapoda</taxon>
        <taxon>Insecta</taxon>
        <taxon>Pterygota</taxon>
        <taxon>Neoptera</taxon>
        <taxon>Endopterygota</taxon>
        <taxon>Diptera</taxon>
        <taxon>Nematocera</taxon>
        <taxon>Chironomoidea</taxon>
        <taxon>Ceratopogonidae</taxon>
        <taxon>Ceratopogoninae</taxon>
        <taxon>Culicoides</taxon>
        <taxon>Monoculicoides</taxon>
    </lineage>
</organism>
<dbReference type="SMART" id="SM00554">
    <property type="entry name" value="FAS1"/>
    <property type="match status" value="2"/>
</dbReference>
<dbReference type="InterPro" id="IPR036378">
    <property type="entry name" value="FAS1_dom_sf"/>
</dbReference>
<dbReference type="EMBL" id="UFQT01000247">
    <property type="protein sequence ID" value="SSX22362.1"/>
    <property type="molecule type" value="Genomic_DNA"/>
</dbReference>
<evidence type="ECO:0000313" key="3">
    <source>
        <dbReference type="EMBL" id="SSX22362.1"/>
    </source>
</evidence>
<dbReference type="VEuPathDB" id="VectorBase:CSON006600"/>
<dbReference type="OMA" id="WIRVFRP"/>
<proteinExistence type="predicted"/>
<dbReference type="AlphaFoldDB" id="A0A336LWD0"/>
<dbReference type="EMBL" id="UFQS01000247">
    <property type="protein sequence ID" value="SSX01985.1"/>
    <property type="molecule type" value="Genomic_DNA"/>
</dbReference>
<reference evidence="3" key="2">
    <citation type="submission" date="2018-07" db="EMBL/GenBank/DDBJ databases">
        <authorList>
            <person name="Quirk P.G."/>
            <person name="Krulwich T.A."/>
        </authorList>
    </citation>
    <scope>NUCLEOTIDE SEQUENCE</scope>
</reference>
<dbReference type="InterPro" id="IPR000782">
    <property type="entry name" value="FAS1_domain"/>
</dbReference>
<evidence type="ECO:0000259" key="1">
    <source>
        <dbReference type="PROSITE" id="PS50213"/>
    </source>
</evidence>
<dbReference type="SUPFAM" id="SSF82153">
    <property type="entry name" value="FAS1 domain"/>
    <property type="match status" value="2"/>
</dbReference>
<dbReference type="GO" id="GO:0005615">
    <property type="term" value="C:extracellular space"/>
    <property type="evidence" value="ECO:0007669"/>
    <property type="project" value="TreeGrafter"/>
</dbReference>
<evidence type="ECO:0000313" key="2">
    <source>
        <dbReference type="EMBL" id="SSX01985.1"/>
    </source>
</evidence>
<protein>
    <submittedName>
        <fullName evidence="3">CSON006600 protein</fullName>
    </submittedName>
</protein>
<reference evidence="2" key="1">
    <citation type="submission" date="2018-04" db="EMBL/GenBank/DDBJ databases">
        <authorList>
            <person name="Go L.Y."/>
            <person name="Mitchell J.A."/>
        </authorList>
    </citation>
    <scope>NUCLEOTIDE SEQUENCE</scope>
    <source>
        <tissue evidence="2">Whole organism</tissue>
    </source>
</reference>
<dbReference type="Gene3D" id="2.30.180.10">
    <property type="entry name" value="FAS1 domain"/>
    <property type="match status" value="2"/>
</dbReference>
<feature type="domain" description="FAS1" evidence="1">
    <location>
        <begin position="150"/>
        <end position="295"/>
    </location>
</feature>
<sequence length="337" mass="38503">MDLIQTVGENEEGPLYKFYEAIVDHGGDFIDHINRLTDVTLFVPSNEAWNNPEVRNALSNKQRFREILNLHVVPQRITTTKIKSDSVHKIFQVPTLAGRRFLYFNAMTNDNDNVTVTVEGGGVNATLEIPDIAVTNGFVHIIDHVLGVPYATVQEKLATDPMLNATNLLGSRGFNAQLNDTQRRFTYFVPRDYAWNRLQIDYPSLHKKLFMRDFAYHARNVLERHLVIADRAFTMAELKKKNETIILPTQRDSLKIRVKEEDKGYYIYWNQMWIHVFRPDVECTNGIIHVIDRPLLEEADVTVGGTSTATMPTSTISSAVPIMTTLVFALIARMCFM</sequence>
<gene>
    <name evidence="3" type="primary">CSON006600</name>
</gene>
<dbReference type="Pfam" id="PF02469">
    <property type="entry name" value="Fasciclin"/>
    <property type="match status" value="2"/>
</dbReference>
<dbReference type="PROSITE" id="PS50213">
    <property type="entry name" value="FAS1"/>
    <property type="match status" value="2"/>
</dbReference>
<dbReference type="PANTHER" id="PTHR10900:SF77">
    <property type="entry name" value="FI19380P1"/>
    <property type="match status" value="1"/>
</dbReference>
<feature type="domain" description="FAS1" evidence="1">
    <location>
        <begin position="1"/>
        <end position="146"/>
    </location>
</feature>